<dbReference type="InterPro" id="IPR034164">
    <property type="entry name" value="Pepsin-like_dom"/>
</dbReference>
<dbReference type="AlphaFoldDB" id="A0A9P5RX20"/>
<dbReference type="SUPFAM" id="SSF50630">
    <property type="entry name" value="Acid proteases"/>
    <property type="match status" value="1"/>
</dbReference>
<comment type="caution">
    <text evidence="4">The sequence shown here is derived from an EMBL/GenBank/DDBJ whole genome shotgun (WGS) entry which is preliminary data.</text>
</comment>
<dbReference type="PANTHER" id="PTHR47966:SF51">
    <property type="entry name" value="BETA-SITE APP-CLEAVING ENZYME, ISOFORM A-RELATED"/>
    <property type="match status" value="1"/>
</dbReference>
<reference evidence="4" key="1">
    <citation type="journal article" date="2020" name="Fungal Divers.">
        <title>Resolving the Mortierellaceae phylogeny through synthesis of multi-gene phylogenetics and phylogenomics.</title>
        <authorList>
            <person name="Vandepol N."/>
            <person name="Liber J."/>
            <person name="Desiro A."/>
            <person name="Na H."/>
            <person name="Kennedy M."/>
            <person name="Barry K."/>
            <person name="Grigoriev I.V."/>
            <person name="Miller A.N."/>
            <person name="O'Donnell K."/>
            <person name="Stajich J.E."/>
            <person name="Bonito G."/>
        </authorList>
    </citation>
    <scope>NUCLEOTIDE SEQUENCE</scope>
    <source>
        <strain evidence="4">NRRL 6426</strain>
    </source>
</reference>
<dbReference type="OrthoDB" id="2747330at2759"/>
<feature type="compositionally biased region" description="Basic and acidic residues" evidence="2">
    <location>
        <begin position="62"/>
        <end position="78"/>
    </location>
</feature>
<evidence type="ECO:0000256" key="2">
    <source>
        <dbReference type="SAM" id="MobiDB-lite"/>
    </source>
</evidence>
<evidence type="ECO:0000313" key="5">
    <source>
        <dbReference type="Proteomes" id="UP000748756"/>
    </source>
</evidence>
<dbReference type="GO" id="GO:0004190">
    <property type="term" value="F:aspartic-type endopeptidase activity"/>
    <property type="evidence" value="ECO:0007669"/>
    <property type="project" value="InterPro"/>
</dbReference>
<dbReference type="InterPro" id="IPR001461">
    <property type="entry name" value="Aspartic_peptidase_A1"/>
</dbReference>
<dbReference type="PANTHER" id="PTHR47966">
    <property type="entry name" value="BETA-SITE APP-CLEAVING ENZYME, ISOFORM A-RELATED"/>
    <property type="match status" value="1"/>
</dbReference>
<gene>
    <name evidence="4" type="ORF">BG015_010053</name>
</gene>
<dbReference type="EMBL" id="JAAAUQ010000691">
    <property type="protein sequence ID" value="KAF9148232.1"/>
    <property type="molecule type" value="Genomic_DNA"/>
</dbReference>
<evidence type="ECO:0000259" key="3">
    <source>
        <dbReference type="Pfam" id="PF00026"/>
    </source>
</evidence>
<keyword evidence="5" id="KW-1185">Reference proteome</keyword>
<accession>A0A9P5RX20</accession>
<dbReference type="Proteomes" id="UP000748756">
    <property type="component" value="Unassembled WGS sequence"/>
</dbReference>
<feature type="domain" description="Peptidase A1" evidence="3">
    <location>
        <begin position="210"/>
        <end position="362"/>
    </location>
</feature>
<dbReference type="GO" id="GO:0006508">
    <property type="term" value="P:proteolysis"/>
    <property type="evidence" value="ECO:0007669"/>
    <property type="project" value="InterPro"/>
</dbReference>
<dbReference type="InterPro" id="IPR033121">
    <property type="entry name" value="PEPTIDASE_A1"/>
</dbReference>
<comment type="similarity">
    <text evidence="1">Belongs to the peptidase A1 family.</text>
</comment>
<feature type="region of interest" description="Disordered" evidence="2">
    <location>
        <begin position="156"/>
        <end position="179"/>
    </location>
</feature>
<sequence>MTEEEKAFSLEQRLLRITSKILRRLRGAGAIASKSSGAKQRQQRQGPQSALRAEVGAAKQKNTKDNTKDKEYDIYKVDNDDDDDDELEDENDQLDHKGGEADKKAKEKDSMLGSVTQLAQFDSMSSRRSKAIDSEHVSIEYNLSGVAELLLQTNTSTSNSTLAPPTHGSPPPRQTVPRTLVPPSPDEAFISNGLVPLKLLRIFHGISNLGEGPVMEGKLGTDVVQIAGFVVDRQLIGFTDSLKGIKENGIDGSFGLGLMDLTFNGDPTPVDNLINANAMRSRVGIWLRAGNQGGELTIGGQDRARYIGSLSYYQVPTSSSYCSTPIHSLTTTTDKFIELKDKNTRNKRTIDEVNSGVETGTGVCVPNAIFDTDKYYSGPTPDRAQDTSVDL</sequence>
<proteinExistence type="inferred from homology"/>
<dbReference type="Gene3D" id="2.40.70.10">
    <property type="entry name" value="Acid Proteases"/>
    <property type="match status" value="1"/>
</dbReference>
<feature type="region of interest" description="Disordered" evidence="2">
    <location>
        <begin position="29"/>
        <end position="111"/>
    </location>
</feature>
<protein>
    <recommendedName>
        <fullName evidence="3">Peptidase A1 domain-containing protein</fullName>
    </recommendedName>
</protein>
<evidence type="ECO:0000313" key="4">
    <source>
        <dbReference type="EMBL" id="KAF9148232.1"/>
    </source>
</evidence>
<feature type="compositionally biased region" description="Pro residues" evidence="2">
    <location>
        <begin position="167"/>
        <end position="179"/>
    </location>
</feature>
<dbReference type="InterPro" id="IPR021109">
    <property type="entry name" value="Peptidase_aspartic_dom_sf"/>
</dbReference>
<feature type="compositionally biased region" description="Acidic residues" evidence="2">
    <location>
        <begin position="79"/>
        <end position="92"/>
    </location>
</feature>
<name>A0A9P5RX20_9FUNG</name>
<organism evidence="4 5">
    <name type="scientific">Linnemannia schmuckeri</name>
    <dbReference type="NCBI Taxonomy" id="64567"/>
    <lineage>
        <taxon>Eukaryota</taxon>
        <taxon>Fungi</taxon>
        <taxon>Fungi incertae sedis</taxon>
        <taxon>Mucoromycota</taxon>
        <taxon>Mortierellomycotina</taxon>
        <taxon>Mortierellomycetes</taxon>
        <taxon>Mortierellales</taxon>
        <taxon>Mortierellaceae</taxon>
        <taxon>Linnemannia</taxon>
    </lineage>
</organism>
<evidence type="ECO:0000256" key="1">
    <source>
        <dbReference type="ARBA" id="ARBA00007447"/>
    </source>
</evidence>
<dbReference type="CDD" id="cd05471">
    <property type="entry name" value="pepsin_like"/>
    <property type="match status" value="1"/>
</dbReference>
<feature type="compositionally biased region" description="Basic and acidic residues" evidence="2">
    <location>
        <begin position="93"/>
        <end position="110"/>
    </location>
</feature>
<feature type="compositionally biased region" description="Low complexity" evidence="2">
    <location>
        <begin position="29"/>
        <end position="39"/>
    </location>
</feature>
<dbReference type="Pfam" id="PF00026">
    <property type="entry name" value="Asp"/>
    <property type="match status" value="1"/>
</dbReference>